<evidence type="ECO:0000313" key="2">
    <source>
        <dbReference type="RefSeq" id="XP_075077376.1"/>
    </source>
</evidence>
<dbReference type="Proteomes" id="UP000790787">
    <property type="component" value="Chromosome 9"/>
</dbReference>
<sequence>MCNPPWIAKNFKYRIISEPQIKLHQIQALIRKAYGLYVSKTSCRRAKMIVMKENIGDYKKEFARLHDYAEMLKSTNPGTTVVIRTSKNIEPGKEGTCKGELLSCISKDGNNQMYPVAWAVVENKSKDTWSWFIRCLKHDMNLTETEGEGLTVMSDMQKDLHLAITQLLPNDEMSVQELTFEVYFSKKLDEMDQLGGDIVQDLLKYNKETWCRAYFKEHSKCDVMENNMCEIFNSWILTARHKSIITMLEEIRIKCMERMNSMREFSGKWVGDISPMAMEILGENA</sequence>
<dbReference type="RefSeq" id="XP_075077376.1">
    <property type="nucleotide sequence ID" value="XM_075221275.1"/>
</dbReference>
<reference evidence="2" key="2">
    <citation type="submission" date="2025-08" db="UniProtKB">
        <authorList>
            <consortium name="RefSeq"/>
        </authorList>
    </citation>
    <scope>IDENTIFICATION</scope>
    <source>
        <tissue evidence="2">Leaf</tissue>
    </source>
</reference>
<keyword evidence="1" id="KW-1185">Reference proteome</keyword>
<name>A0AC58RX91_TOBAC</name>
<proteinExistence type="predicted"/>
<evidence type="ECO:0000313" key="1">
    <source>
        <dbReference type="Proteomes" id="UP000790787"/>
    </source>
</evidence>
<accession>A0AC58RX91</accession>
<organism evidence="1 2">
    <name type="scientific">Nicotiana tabacum</name>
    <name type="common">Common tobacco</name>
    <dbReference type="NCBI Taxonomy" id="4097"/>
    <lineage>
        <taxon>Eukaryota</taxon>
        <taxon>Viridiplantae</taxon>
        <taxon>Streptophyta</taxon>
        <taxon>Embryophyta</taxon>
        <taxon>Tracheophyta</taxon>
        <taxon>Spermatophyta</taxon>
        <taxon>Magnoliopsida</taxon>
        <taxon>eudicotyledons</taxon>
        <taxon>Gunneridae</taxon>
        <taxon>Pentapetalae</taxon>
        <taxon>asterids</taxon>
        <taxon>lamiids</taxon>
        <taxon>Solanales</taxon>
        <taxon>Solanaceae</taxon>
        <taxon>Nicotianoideae</taxon>
        <taxon>Nicotianeae</taxon>
        <taxon>Nicotiana</taxon>
    </lineage>
</organism>
<gene>
    <name evidence="2" type="primary">LOC142164098</name>
</gene>
<protein>
    <submittedName>
        <fullName evidence="2">Uncharacterized protein LOC142164098</fullName>
    </submittedName>
</protein>
<reference evidence="1" key="1">
    <citation type="journal article" date="2014" name="Nat. Commun.">
        <title>The tobacco genome sequence and its comparison with those of tomato and potato.</title>
        <authorList>
            <person name="Sierro N."/>
            <person name="Battey J.N."/>
            <person name="Ouadi S."/>
            <person name="Bakaher N."/>
            <person name="Bovet L."/>
            <person name="Willig A."/>
            <person name="Goepfert S."/>
            <person name="Peitsch M.C."/>
            <person name="Ivanov N.V."/>
        </authorList>
    </citation>
    <scope>NUCLEOTIDE SEQUENCE [LARGE SCALE GENOMIC DNA]</scope>
</reference>